<dbReference type="PANTHER" id="PTHR36194:SF1">
    <property type="entry name" value="S-LAYER-LIKE PROTEIN"/>
    <property type="match status" value="1"/>
</dbReference>
<organism evidence="3 4">
    <name type="scientific">candidate division KSB3 bacterium</name>
    <dbReference type="NCBI Taxonomy" id="2044937"/>
    <lineage>
        <taxon>Bacteria</taxon>
        <taxon>candidate division KSB3</taxon>
    </lineage>
</organism>
<feature type="domain" description="DUF4384" evidence="2">
    <location>
        <begin position="67"/>
        <end position="145"/>
    </location>
</feature>
<evidence type="ECO:0000313" key="4">
    <source>
        <dbReference type="Proteomes" id="UP000229740"/>
    </source>
</evidence>
<dbReference type="PANTHER" id="PTHR36194">
    <property type="entry name" value="S-LAYER-LIKE PROTEIN"/>
    <property type="match status" value="1"/>
</dbReference>
<dbReference type="Pfam" id="PF14326">
    <property type="entry name" value="DUF4384"/>
    <property type="match status" value="1"/>
</dbReference>
<dbReference type="InterPro" id="IPR025493">
    <property type="entry name" value="DUF4384"/>
</dbReference>
<evidence type="ECO:0000313" key="3">
    <source>
        <dbReference type="EMBL" id="PID58352.1"/>
    </source>
</evidence>
<feature type="chain" id="PRO_5013667346" description="DUF4384 domain-containing protein" evidence="1">
    <location>
        <begin position="23"/>
        <end position="234"/>
    </location>
</feature>
<proteinExistence type="predicted"/>
<accession>A0A2G6E914</accession>
<dbReference type="Proteomes" id="UP000229740">
    <property type="component" value="Unassembled WGS sequence"/>
</dbReference>
<comment type="caution">
    <text evidence="3">The sequence shown here is derived from an EMBL/GenBank/DDBJ whole genome shotgun (WGS) entry which is preliminary data.</text>
</comment>
<feature type="signal peptide" evidence="1">
    <location>
        <begin position="1"/>
        <end position="22"/>
    </location>
</feature>
<reference evidence="3 4" key="1">
    <citation type="submission" date="2017-10" db="EMBL/GenBank/DDBJ databases">
        <title>Novel microbial diversity and functional potential in the marine mammal oral microbiome.</title>
        <authorList>
            <person name="Dudek N.K."/>
            <person name="Sun C.L."/>
            <person name="Burstein D."/>
            <person name="Kantor R.S."/>
            <person name="Aliaga Goltsman D.S."/>
            <person name="Bik E.M."/>
            <person name="Thomas B.C."/>
            <person name="Banfield J.F."/>
            <person name="Relman D.A."/>
        </authorList>
    </citation>
    <scope>NUCLEOTIDE SEQUENCE [LARGE SCALE GENOMIC DNA]</scope>
    <source>
        <strain evidence="3">DOLZORAL124_49_17</strain>
    </source>
</reference>
<evidence type="ECO:0000259" key="2">
    <source>
        <dbReference type="Pfam" id="PF14326"/>
    </source>
</evidence>
<protein>
    <recommendedName>
        <fullName evidence="2">DUF4384 domain-containing protein</fullName>
    </recommendedName>
</protein>
<dbReference type="EMBL" id="PDPS01000023">
    <property type="protein sequence ID" value="PID58352.1"/>
    <property type="molecule type" value="Genomic_DNA"/>
</dbReference>
<name>A0A2G6E914_9BACT</name>
<gene>
    <name evidence="3" type="ORF">CSB45_04600</name>
</gene>
<sequence>MRYMSRFLLLLVGMLGMSFALGTPDAAAQQRPERPKAVVPSPIVGPPNGNRGLEINVWTDKGNQSPTYYVGERIYISFTVTKDSYVVLYDIDSTGNVNILFPNPYHPDNLVRKGRVYRFPAANYQHDLIVRGPTGEEIFFAVASSYAYYHWKFGASPPPIWSDEWGTSSTWGHQGAGPDYSIASRRFQQRLQFSQNGNLAEHAVQYIKHYSDNVVKAYPVTYAKCKFYVTVSPY</sequence>
<keyword evidence="1" id="KW-0732">Signal</keyword>
<evidence type="ECO:0000256" key="1">
    <source>
        <dbReference type="SAM" id="SignalP"/>
    </source>
</evidence>
<dbReference type="AlphaFoldDB" id="A0A2G6E914"/>